<reference evidence="1" key="1">
    <citation type="journal article" date="2022" name="bioRxiv">
        <title>Sequencing and chromosome-scale assembly of the giantPleurodeles waltlgenome.</title>
        <authorList>
            <person name="Brown T."/>
            <person name="Elewa A."/>
            <person name="Iarovenko S."/>
            <person name="Subramanian E."/>
            <person name="Araus A.J."/>
            <person name="Petzold A."/>
            <person name="Susuki M."/>
            <person name="Suzuki K.-i.T."/>
            <person name="Hayashi T."/>
            <person name="Toyoda A."/>
            <person name="Oliveira C."/>
            <person name="Osipova E."/>
            <person name="Leigh N.D."/>
            <person name="Simon A."/>
            <person name="Yun M.H."/>
        </authorList>
    </citation>
    <scope>NUCLEOTIDE SEQUENCE</scope>
    <source>
        <strain evidence="1">20211129_DDA</strain>
        <tissue evidence="1">Liver</tissue>
    </source>
</reference>
<organism evidence="1 2">
    <name type="scientific">Pleurodeles waltl</name>
    <name type="common">Iberian ribbed newt</name>
    <dbReference type="NCBI Taxonomy" id="8319"/>
    <lineage>
        <taxon>Eukaryota</taxon>
        <taxon>Metazoa</taxon>
        <taxon>Chordata</taxon>
        <taxon>Craniata</taxon>
        <taxon>Vertebrata</taxon>
        <taxon>Euteleostomi</taxon>
        <taxon>Amphibia</taxon>
        <taxon>Batrachia</taxon>
        <taxon>Caudata</taxon>
        <taxon>Salamandroidea</taxon>
        <taxon>Salamandridae</taxon>
        <taxon>Pleurodelinae</taxon>
        <taxon>Pleurodeles</taxon>
    </lineage>
</organism>
<dbReference type="Proteomes" id="UP001066276">
    <property type="component" value="Chromosome 5"/>
</dbReference>
<evidence type="ECO:0000313" key="1">
    <source>
        <dbReference type="EMBL" id="KAJ1153337.1"/>
    </source>
</evidence>
<keyword evidence="2" id="KW-1185">Reference proteome</keyword>
<name>A0AAV7RNL2_PLEWA</name>
<dbReference type="EMBL" id="JANPWB010000009">
    <property type="protein sequence ID" value="KAJ1153337.1"/>
    <property type="molecule type" value="Genomic_DNA"/>
</dbReference>
<proteinExistence type="predicted"/>
<sequence length="122" mass="12839">MGGAVGCGLGPAHQLWYELNSCCVSGQGGVVSVFVWVSLGRTGSPLAGDVEWVEEARKAVNAVAIRARLTCQRCKCEAWQAPGKRLDVVGGWGLCAMPHMCRGQLQVRTSEAAAIDQAQGVP</sequence>
<gene>
    <name evidence="1" type="ORF">NDU88_006098</name>
</gene>
<protein>
    <submittedName>
        <fullName evidence="1">Uncharacterized protein</fullName>
    </submittedName>
</protein>
<accession>A0AAV7RNL2</accession>
<comment type="caution">
    <text evidence="1">The sequence shown here is derived from an EMBL/GenBank/DDBJ whole genome shotgun (WGS) entry which is preliminary data.</text>
</comment>
<dbReference type="AlphaFoldDB" id="A0AAV7RNL2"/>
<evidence type="ECO:0000313" key="2">
    <source>
        <dbReference type="Proteomes" id="UP001066276"/>
    </source>
</evidence>